<gene>
    <name evidence="2" type="ORF">TRFO_30879</name>
</gene>
<protein>
    <submittedName>
        <fullName evidence="2">Small GTP-binding protein</fullName>
    </submittedName>
</protein>
<dbReference type="InterPro" id="IPR001806">
    <property type="entry name" value="Small_GTPase"/>
</dbReference>
<keyword evidence="1" id="KW-0547">Nucleotide-binding</keyword>
<keyword evidence="3" id="KW-1185">Reference proteome</keyword>
<comment type="caution">
    <text evidence="2">The sequence shown here is derived from an EMBL/GenBank/DDBJ whole genome shotgun (WGS) entry which is preliminary data.</text>
</comment>
<dbReference type="CDD" id="cd00154">
    <property type="entry name" value="Rab"/>
    <property type="match status" value="1"/>
</dbReference>
<evidence type="ECO:0000313" key="2">
    <source>
        <dbReference type="EMBL" id="OHT02163.1"/>
    </source>
</evidence>
<name>A0A1J4JSX6_9EUKA</name>
<organism evidence="2 3">
    <name type="scientific">Tritrichomonas foetus</name>
    <dbReference type="NCBI Taxonomy" id="1144522"/>
    <lineage>
        <taxon>Eukaryota</taxon>
        <taxon>Metamonada</taxon>
        <taxon>Parabasalia</taxon>
        <taxon>Tritrichomonadida</taxon>
        <taxon>Tritrichomonadidae</taxon>
        <taxon>Tritrichomonas</taxon>
    </lineage>
</organism>
<dbReference type="GeneID" id="94842299"/>
<accession>A0A1J4JSX6</accession>
<dbReference type="PANTHER" id="PTHR47978">
    <property type="match status" value="1"/>
</dbReference>
<evidence type="ECO:0000313" key="3">
    <source>
        <dbReference type="Proteomes" id="UP000179807"/>
    </source>
</evidence>
<dbReference type="AlphaFoldDB" id="A0A1J4JSX6"/>
<dbReference type="Gene3D" id="3.40.50.300">
    <property type="entry name" value="P-loop containing nucleotide triphosphate hydrolases"/>
    <property type="match status" value="1"/>
</dbReference>
<dbReference type="PROSITE" id="PS51421">
    <property type="entry name" value="RAS"/>
    <property type="match status" value="1"/>
</dbReference>
<dbReference type="Proteomes" id="UP000179807">
    <property type="component" value="Unassembled WGS sequence"/>
</dbReference>
<dbReference type="EMBL" id="MLAK01000880">
    <property type="protein sequence ID" value="OHT02163.1"/>
    <property type="molecule type" value="Genomic_DNA"/>
</dbReference>
<dbReference type="PROSITE" id="PS51417">
    <property type="entry name" value="ARF"/>
    <property type="match status" value="1"/>
</dbReference>
<dbReference type="SMART" id="SM00175">
    <property type="entry name" value="RAB"/>
    <property type="match status" value="1"/>
</dbReference>
<evidence type="ECO:0000256" key="1">
    <source>
        <dbReference type="ARBA" id="ARBA00022741"/>
    </source>
</evidence>
<dbReference type="PRINTS" id="PR00449">
    <property type="entry name" value="RASTRNSFRMNG"/>
</dbReference>
<dbReference type="FunFam" id="3.40.50.300:FF:000808">
    <property type="entry name" value="Small GTP-binding protein, putative"/>
    <property type="match status" value="1"/>
</dbReference>
<reference evidence="2" key="1">
    <citation type="submission" date="2016-10" db="EMBL/GenBank/DDBJ databases">
        <authorList>
            <person name="Benchimol M."/>
            <person name="Almeida L.G."/>
            <person name="Vasconcelos A.T."/>
            <person name="Perreira-Neves A."/>
            <person name="Rosa I.A."/>
            <person name="Tasca T."/>
            <person name="Bogo M.R."/>
            <person name="de Souza W."/>
        </authorList>
    </citation>
    <scope>NUCLEOTIDE SEQUENCE [LARGE SCALE GENOMIC DNA]</scope>
    <source>
        <strain evidence="2">K</strain>
    </source>
</reference>
<dbReference type="VEuPathDB" id="TrichDB:TRFO_30879"/>
<sequence length="208" mass="23796">MNSRRNSIRTLRTTDLVHYKVVLLGASNTGKTSIIQRLVFHRFNQEVMPTLGAGLSTYDITINDRIISLDLWDTAGQESYRSLAKIYYHDTQAAIIVYDVTSIETFYEIKYWLNELKSSENSTHVLAIVGNKVDRADERVVTPELARAFANDHNAFYYETSALTGEGVTALFKKISLELMSKFHHRKEVNGIEVTQQNTDKKNFECCF</sequence>
<dbReference type="SMART" id="SM00174">
    <property type="entry name" value="RHO"/>
    <property type="match status" value="1"/>
</dbReference>
<dbReference type="SMART" id="SM00176">
    <property type="entry name" value="RAN"/>
    <property type="match status" value="1"/>
</dbReference>
<dbReference type="GO" id="GO:0003924">
    <property type="term" value="F:GTPase activity"/>
    <property type="evidence" value="ECO:0007669"/>
    <property type="project" value="InterPro"/>
</dbReference>
<dbReference type="RefSeq" id="XP_068355299.1">
    <property type="nucleotide sequence ID" value="XM_068507595.1"/>
</dbReference>
<dbReference type="GO" id="GO:0005525">
    <property type="term" value="F:GTP binding"/>
    <property type="evidence" value="ECO:0007669"/>
    <property type="project" value="InterPro"/>
</dbReference>
<proteinExistence type="predicted"/>
<dbReference type="PROSITE" id="PS51419">
    <property type="entry name" value="RAB"/>
    <property type="match status" value="1"/>
</dbReference>
<dbReference type="InterPro" id="IPR005225">
    <property type="entry name" value="Small_GTP-bd"/>
</dbReference>
<dbReference type="SMART" id="SM00173">
    <property type="entry name" value="RAS"/>
    <property type="match status" value="1"/>
</dbReference>
<dbReference type="SUPFAM" id="SSF52540">
    <property type="entry name" value="P-loop containing nucleoside triphosphate hydrolases"/>
    <property type="match status" value="1"/>
</dbReference>
<dbReference type="OrthoDB" id="25896at2759"/>
<dbReference type="Pfam" id="PF00071">
    <property type="entry name" value="Ras"/>
    <property type="match status" value="1"/>
</dbReference>
<dbReference type="InterPro" id="IPR027417">
    <property type="entry name" value="P-loop_NTPase"/>
</dbReference>
<dbReference type="NCBIfam" id="TIGR00231">
    <property type="entry name" value="small_GTP"/>
    <property type="match status" value="1"/>
</dbReference>
<dbReference type="SMART" id="SM00177">
    <property type="entry name" value="ARF"/>
    <property type="match status" value="1"/>
</dbReference>